<dbReference type="OMA" id="PAWANAQ"/>
<dbReference type="GO" id="GO:0030246">
    <property type="term" value="F:carbohydrate binding"/>
    <property type="evidence" value="ECO:0007669"/>
    <property type="project" value="InterPro"/>
</dbReference>
<reference evidence="3" key="1">
    <citation type="journal article" date="2019" name="Nat. Commun.">
        <title>Expansion of phycobilisome linker gene families in mesophilic red algae.</title>
        <authorList>
            <person name="Lee J."/>
            <person name="Kim D."/>
            <person name="Bhattacharya D."/>
            <person name="Yoon H.S."/>
        </authorList>
    </citation>
    <scope>NUCLEOTIDE SEQUENCE [LARGE SCALE GENOMIC DNA]</scope>
    <source>
        <strain evidence="3">CCMP 1328</strain>
    </source>
</reference>
<dbReference type="AlphaFoldDB" id="A0A5J4YVL1"/>
<evidence type="ECO:0000313" key="3">
    <source>
        <dbReference type="Proteomes" id="UP000324585"/>
    </source>
</evidence>
<dbReference type="CDD" id="cd09620">
    <property type="entry name" value="CBM9_like_3"/>
    <property type="match status" value="1"/>
</dbReference>
<dbReference type="GO" id="GO:0016052">
    <property type="term" value="P:carbohydrate catabolic process"/>
    <property type="evidence" value="ECO:0007669"/>
    <property type="project" value="InterPro"/>
</dbReference>
<organism evidence="2 3">
    <name type="scientific">Porphyridium purpureum</name>
    <name type="common">Red alga</name>
    <name type="synonym">Porphyridium cruentum</name>
    <dbReference type="NCBI Taxonomy" id="35688"/>
    <lineage>
        <taxon>Eukaryota</taxon>
        <taxon>Rhodophyta</taxon>
        <taxon>Bangiophyceae</taxon>
        <taxon>Porphyridiales</taxon>
        <taxon>Porphyridiaceae</taxon>
        <taxon>Porphyridium</taxon>
    </lineage>
</organism>
<dbReference type="EMBL" id="VRMN01000004">
    <property type="protein sequence ID" value="KAA8494892.1"/>
    <property type="molecule type" value="Genomic_DNA"/>
</dbReference>
<dbReference type="Gene3D" id="2.60.40.1190">
    <property type="match status" value="1"/>
</dbReference>
<dbReference type="PANTHER" id="PTHR35532:SF5">
    <property type="entry name" value="CARBOHYDRATE-BINDING DOMAIN-CONTAINING PROTEIN"/>
    <property type="match status" value="1"/>
</dbReference>
<evidence type="ECO:0000313" key="2">
    <source>
        <dbReference type="EMBL" id="KAA8494892.1"/>
    </source>
</evidence>
<protein>
    <recommendedName>
        <fullName evidence="1">Carbohydrate-binding domain-containing protein</fullName>
    </recommendedName>
</protein>
<dbReference type="Proteomes" id="UP000324585">
    <property type="component" value="Unassembled WGS sequence"/>
</dbReference>
<dbReference type="GO" id="GO:0004553">
    <property type="term" value="F:hydrolase activity, hydrolyzing O-glycosyl compounds"/>
    <property type="evidence" value="ECO:0007669"/>
    <property type="project" value="InterPro"/>
</dbReference>
<gene>
    <name evidence="2" type="ORF">FVE85_3133</name>
</gene>
<accession>A0A5J4YVL1</accession>
<dbReference type="SUPFAM" id="SSF49344">
    <property type="entry name" value="CBD9-like"/>
    <property type="match status" value="1"/>
</dbReference>
<keyword evidence="3" id="KW-1185">Reference proteome</keyword>
<dbReference type="OrthoDB" id="59288at2759"/>
<dbReference type="PANTHER" id="PTHR35532">
    <property type="entry name" value="SIMILAR TO POLYHYDROXYALKANOATE DEPOLYMERASE"/>
    <property type="match status" value="1"/>
</dbReference>
<dbReference type="Pfam" id="PF06452">
    <property type="entry name" value="CBM9_1"/>
    <property type="match status" value="1"/>
</dbReference>
<feature type="domain" description="Carbohydrate-binding" evidence="1">
    <location>
        <begin position="23"/>
        <end position="176"/>
    </location>
</feature>
<evidence type="ECO:0000259" key="1">
    <source>
        <dbReference type="Pfam" id="PF06452"/>
    </source>
</evidence>
<dbReference type="InterPro" id="IPR010502">
    <property type="entry name" value="Carb-bd_dom_fam9"/>
</dbReference>
<comment type="caution">
    <text evidence="2">The sequence shown here is derived from an EMBL/GenBank/DDBJ whole genome shotgun (WGS) entry which is preliminary data.</text>
</comment>
<sequence length="257" mass="29691">MTEASAPPMYVCRRVGNGFYKRLDGRVQDSAWDSAAWTDDFVDIRGADVPGVPPPRFRTRAKMVWDDTYFYVGLQMEEPQLWATLTSRNSIIYRDNDIEVFIDPDGDALNYYEFEINALGTIMELTMDRPYCEGGNYTFIETDVLAKVYVHGTINDPTQMPNQGWSVELAFPFATLARYDQRKRASGSPNPRPTAGDEWRVNFSRVQWHLDYNNGRREYVKRPNTTEDNWVWAPTGKIDVHLPHHWGHVVFADDLLP</sequence>
<name>A0A5J4YVL1_PORPP</name>
<proteinExistence type="predicted"/>